<dbReference type="RefSeq" id="WP_145244132.1">
    <property type="nucleotide sequence ID" value="NZ_CP036273.1"/>
</dbReference>
<dbReference type="EC" id="2.4.1.250" evidence="1"/>
<sequence>MGVARAVRRKWRAVRTVGALWPALVRGGRLLARGRVREFTAKLLSERPAAVPQRSGPPLALAGIALKPGGYDHVVLEVARGLLARGVNVVRDPTAVVSLLALPEADSAAPRLVAAPPHLLHRFAPCGRSVAYTMWETDTLPPGAVAALDRCRLVVVPSAWGAACFRANGVRVPIEVVPLGIDPAAFAPAPAGGSVVFGTAGALDEGGLRKNVQRVVDVFVRAFPAHADVRLRVKITPASPPVDTHGDSRVEVTRHTLGAAELAAWYHGLTAFVNLSHGEGFGLHLLEAMACGRPLVSAAFGGVGAFFDGSVGYALPHRLVVARNAVYAGRWADVDDGDVARRMREIVADPGRAAELGALAAARAARFTWEATVQQLAAALARHGVL</sequence>
<dbReference type="AlphaFoldDB" id="A0A517Y2E5"/>
<dbReference type="OrthoDB" id="267399at2"/>
<keyword evidence="1" id="KW-0808">Transferase</keyword>
<keyword evidence="2" id="KW-1185">Reference proteome</keyword>
<dbReference type="PANTHER" id="PTHR46656:SF3">
    <property type="entry name" value="PUTATIVE-RELATED"/>
    <property type="match status" value="1"/>
</dbReference>
<dbReference type="SUPFAM" id="SSF53756">
    <property type="entry name" value="UDP-Glycosyltransferase/glycogen phosphorylase"/>
    <property type="match status" value="1"/>
</dbReference>
<organism evidence="1 2">
    <name type="scientific">Urbifossiella limnaea</name>
    <dbReference type="NCBI Taxonomy" id="2528023"/>
    <lineage>
        <taxon>Bacteria</taxon>
        <taxon>Pseudomonadati</taxon>
        <taxon>Planctomycetota</taxon>
        <taxon>Planctomycetia</taxon>
        <taxon>Gemmatales</taxon>
        <taxon>Gemmataceae</taxon>
        <taxon>Urbifossiella</taxon>
    </lineage>
</organism>
<reference evidence="1 2" key="1">
    <citation type="submission" date="2019-02" db="EMBL/GenBank/DDBJ databases">
        <title>Deep-cultivation of Planctomycetes and their phenomic and genomic characterization uncovers novel biology.</title>
        <authorList>
            <person name="Wiegand S."/>
            <person name="Jogler M."/>
            <person name="Boedeker C."/>
            <person name="Pinto D."/>
            <person name="Vollmers J."/>
            <person name="Rivas-Marin E."/>
            <person name="Kohn T."/>
            <person name="Peeters S.H."/>
            <person name="Heuer A."/>
            <person name="Rast P."/>
            <person name="Oberbeckmann S."/>
            <person name="Bunk B."/>
            <person name="Jeske O."/>
            <person name="Meyerdierks A."/>
            <person name="Storesund J.E."/>
            <person name="Kallscheuer N."/>
            <person name="Luecker S."/>
            <person name="Lage O.M."/>
            <person name="Pohl T."/>
            <person name="Merkel B.J."/>
            <person name="Hornburger P."/>
            <person name="Mueller R.-W."/>
            <person name="Bruemmer F."/>
            <person name="Labrenz M."/>
            <person name="Spormann A.M."/>
            <person name="Op den Camp H."/>
            <person name="Overmann J."/>
            <person name="Amann R."/>
            <person name="Jetten M.S.M."/>
            <person name="Mascher T."/>
            <person name="Medema M.H."/>
            <person name="Devos D.P."/>
            <person name="Kaster A.-K."/>
            <person name="Ovreas L."/>
            <person name="Rohde M."/>
            <person name="Galperin M.Y."/>
            <person name="Jogler C."/>
        </authorList>
    </citation>
    <scope>NUCLEOTIDE SEQUENCE [LARGE SCALE GENOMIC DNA]</scope>
    <source>
        <strain evidence="1 2">ETA_A1</strain>
    </source>
</reference>
<dbReference type="PANTHER" id="PTHR46656">
    <property type="entry name" value="PUTATIVE-RELATED"/>
    <property type="match status" value="1"/>
</dbReference>
<evidence type="ECO:0000313" key="1">
    <source>
        <dbReference type="EMBL" id="QDU23925.1"/>
    </source>
</evidence>
<dbReference type="KEGG" id="uli:ETAA1_59360"/>
<dbReference type="EMBL" id="CP036273">
    <property type="protein sequence ID" value="QDU23925.1"/>
    <property type="molecule type" value="Genomic_DNA"/>
</dbReference>
<gene>
    <name evidence="1" type="primary">mshA_8</name>
    <name evidence="1" type="ORF">ETAA1_59360</name>
</gene>
<name>A0A517Y2E5_9BACT</name>
<dbReference type="GO" id="GO:0102710">
    <property type="term" value="F:D-inositol-3-phosphate glycosyltransferase activity"/>
    <property type="evidence" value="ECO:0007669"/>
    <property type="project" value="UniProtKB-EC"/>
</dbReference>
<protein>
    <submittedName>
        <fullName evidence="1">D-inositol-3-phosphate glycosyltransferase</fullName>
        <ecNumber evidence="1">2.4.1.250</ecNumber>
    </submittedName>
</protein>
<accession>A0A517Y2E5</accession>
<dbReference type="Pfam" id="PF13692">
    <property type="entry name" value="Glyco_trans_1_4"/>
    <property type="match status" value="1"/>
</dbReference>
<dbReference type="Proteomes" id="UP000319576">
    <property type="component" value="Chromosome"/>
</dbReference>
<dbReference type="Gene3D" id="3.40.50.2000">
    <property type="entry name" value="Glycogen Phosphorylase B"/>
    <property type="match status" value="1"/>
</dbReference>
<keyword evidence="1" id="KW-0328">Glycosyltransferase</keyword>
<proteinExistence type="predicted"/>
<evidence type="ECO:0000313" key="2">
    <source>
        <dbReference type="Proteomes" id="UP000319576"/>
    </source>
</evidence>